<dbReference type="PROSITE" id="PS50235">
    <property type="entry name" value="USP_3"/>
    <property type="match status" value="1"/>
</dbReference>
<dbReference type="Pfam" id="PF00443">
    <property type="entry name" value="UCH"/>
    <property type="match status" value="1"/>
</dbReference>
<dbReference type="InterPro" id="IPR028889">
    <property type="entry name" value="USP"/>
</dbReference>
<name>A0A1X0QHQ6_9MICR</name>
<organism evidence="2 3">
    <name type="scientific">Hepatospora eriocheir</name>
    <dbReference type="NCBI Taxonomy" id="1081669"/>
    <lineage>
        <taxon>Eukaryota</taxon>
        <taxon>Fungi</taxon>
        <taxon>Fungi incertae sedis</taxon>
        <taxon>Microsporidia</taxon>
        <taxon>Hepatosporidae</taxon>
        <taxon>Hepatospora</taxon>
    </lineage>
</organism>
<gene>
    <name evidence="2" type="ORF">A0H76_1117</name>
</gene>
<dbReference type="AlphaFoldDB" id="A0A1X0QHQ6"/>
<dbReference type="Proteomes" id="UP000192501">
    <property type="component" value="Unassembled WGS sequence"/>
</dbReference>
<dbReference type="GO" id="GO:0016579">
    <property type="term" value="P:protein deubiquitination"/>
    <property type="evidence" value="ECO:0007669"/>
    <property type="project" value="InterPro"/>
</dbReference>
<protein>
    <recommendedName>
        <fullName evidence="1">USP domain-containing protein</fullName>
    </recommendedName>
</protein>
<reference evidence="2 3" key="1">
    <citation type="journal article" date="2017" name="Environ. Microbiol.">
        <title>Decay of the glycolytic pathway and adaptation to intranuclear parasitism within Enterocytozoonidae microsporidia.</title>
        <authorList>
            <person name="Wiredu Boakye D."/>
            <person name="Jaroenlak P."/>
            <person name="Prachumwat A."/>
            <person name="Williams T.A."/>
            <person name="Bateman K.S."/>
            <person name="Itsathitphaisarn O."/>
            <person name="Sritunyalucksana K."/>
            <person name="Paszkiewicz K.H."/>
            <person name="Moore K.A."/>
            <person name="Stentiford G.D."/>
            <person name="Williams B.A."/>
        </authorList>
    </citation>
    <scope>NUCLEOTIDE SEQUENCE [LARGE SCALE GENOMIC DNA]</scope>
    <source>
        <strain evidence="3">canceri</strain>
    </source>
</reference>
<dbReference type="SUPFAM" id="SSF54001">
    <property type="entry name" value="Cysteine proteinases"/>
    <property type="match status" value="1"/>
</dbReference>
<evidence type="ECO:0000313" key="2">
    <source>
        <dbReference type="EMBL" id="ORD99279.1"/>
    </source>
</evidence>
<dbReference type="EMBL" id="LTAI01000242">
    <property type="protein sequence ID" value="ORD99279.1"/>
    <property type="molecule type" value="Genomic_DNA"/>
</dbReference>
<dbReference type="Gene3D" id="3.90.70.10">
    <property type="entry name" value="Cysteine proteinases"/>
    <property type="match status" value="1"/>
</dbReference>
<dbReference type="VEuPathDB" id="MicrosporidiaDB:HERIO_714"/>
<accession>A0A1X0QHQ6</accession>
<dbReference type="GO" id="GO:0004843">
    <property type="term" value="F:cysteine-type deubiquitinase activity"/>
    <property type="evidence" value="ECO:0007669"/>
    <property type="project" value="InterPro"/>
</dbReference>
<proteinExistence type="predicted"/>
<feature type="domain" description="USP" evidence="1">
    <location>
        <begin position="198"/>
        <end position="249"/>
    </location>
</feature>
<dbReference type="InterPro" id="IPR001394">
    <property type="entry name" value="Peptidase_C19_UCH"/>
</dbReference>
<dbReference type="VEuPathDB" id="MicrosporidiaDB:A0H76_1117"/>
<evidence type="ECO:0000313" key="3">
    <source>
        <dbReference type="Proteomes" id="UP000192501"/>
    </source>
</evidence>
<comment type="caution">
    <text evidence="2">The sequence shown here is derived from an EMBL/GenBank/DDBJ whole genome shotgun (WGS) entry which is preliminary data.</text>
</comment>
<dbReference type="InterPro" id="IPR038765">
    <property type="entry name" value="Papain-like_cys_pep_sf"/>
</dbReference>
<sequence>MDYFIIAKNGYKNIELLSEGIIKEELDRDIDFTIVNGNTWSSIKDKYDIEIPSNDIYNIKIYFLCKSDSCVCKNTHNNNLVNHSLCSLISTDVKKNLNIKNIEVFGVEKIYTSILSLFINPTISKELFKENFIVKLNNREIVDSIKSFRSLFSNNQLLDDNSRKSIELSVELKEDFNLLIDNNSNSLIVSNMKFDHIIGLKNIENTCYMNSSLQCLFNCLELSKLLVNSKFNNNKYKNFVKVYRTNLIR</sequence>
<evidence type="ECO:0000259" key="1">
    <source>
        <dbReference type="PROSITE" id="PS50235"/>
    </source>
</evidence>